<dbReference type="STRING" id="1385511.GCA_000425225_03424"/>
<keyword evidence="2" id="KW-1185">Reference proteome</keyword>
<name>A0A0A5G2E3_9BACI</name>
<dbReference type="RefSeq" id="WP_051255115.1">
    <property type="nucleotide sequence ID" value="NZ_AULJ01000045.1"/>
</dbReference>
<gene>
    <name evidence="1" type="ORF">N783_15150</name>
</gene>
<dbReference type="eggNOG" id="ENOG50334P5">
    <property type="taxonomic scope" value="Bacteria"/>
</dbReference>
<dbReference type="OrthoDB" id="1644322at2"/>
<evidence type="ECO:0000313" key="2">
    <source>
        <dbReference type="Proteomes" id="UP000030403"/>
    </source>
</evidence>
<dbReference type="PANTHER" id="PTHR40051">
    <property type="entry name" value="IG HYPOTHETICAL 15966"/>
    <property type="match status" value="1"/>
</dbReference>
<sequence>MLRDRGTIKWNSLMLPEHVQILKDMWKDDQKATAPQLDEQALEELNERCNQAYEEEALVRVTQFKNGTFHDEKGTITKLLPQEQSLKFTRINGTSISIPIHNIVQVDTL</sequence>
<dbReference type="Pfam" id="PF08863">
    <property type="entry name" value="YolD"/>
    <property type="match status" value="1"/>
</dbReference>
<dbReference type="AlphaFoldDB" id="A0A0A5G2E3"/>
<comment type="caution">
    <text evidence="1">The sequence shown here is derived from an EMBL/GenBank/DDBJ whole genome shotgun (WGS) entry which is preliminary data.</text>
</comment>
<protein>
    <recommendedName>
        <fullName evidence="3">YolD-like protein</fullName>
    </recommendedName>
</protein>
<dbReference type="Proteomes" id="UP000030403">
    <property type="component" value="Unassembled WGS sequence"/>
</dbReference>
<proteinExistence type="predicted"/>
<reference evidence="1 2" key="1">
    <citation type="submission" date="2013-08" db="EMBL/GenBank/DDBJ databases">
        <authorList>
            <person name="Huang J."/>
            <person name="Wang G."/>
        </authorList>
    </citation>
    <scope>NUCLEOTIDE SEQUENCE [LARGE SCALE GENOMIC DNA]</scope>
    <source>
        <strain evidence="1 2">BH030004</strain>
    </source>
</reference>
<evidence type="ECO:0008006" key="3">
    <source>
        <dbReference type="Google" id="ProtNLM"/>
    </source>
</evidence>
<evidence type="ECO:0000313" key="1">
    <source>
        <dbReference type="EMBL" id="KGX85260.1"/>
    </source>
</evidence>
<organism evidence="1 2">
    <name type="scientific">Pontibacillus marinus BH030004 = DSM 16465</name>
    <dbReference type="NCBI Taxonomy" id="1385511"/>
    <lineage>
        <taxon>Bacteria</taxon>
        <taxon>Bacillati</taxon>
        <taxon>Bacillota</taxon>
        <taxon>Bacilli</taxon>
        <taxon>Bacillales</taxon>
        <taxon>Bacillaceae</taxon>
        <taxon>Pontibacillus</taxon>
    </lineage>
</organism>
<accession>A0A0A5G2E3</accession>
<dbReference type="InterPro" id="IPR014962">
    <property type="entry name" value="YolD"/>
</dbReference>
<dbReference type="PANTHER" id="PTHR40051:SF1">
    <property type="entry name" value="YOLD-LIKE FAMILY PROTEIN"/>
    <property type="match status" value="1"/>
</dbReference>
<dbReference type="EMBL" id="AVPF01000042">
    <property type="protein sequence ID" value="KGX85260.1"/>
    <property type="molecule type" value="Genomic_DNA"/>
</dbReference>